<evidence type="ECO:0000259" key="4">
    <source>
        <dbReference type="PROSITE" id="PS50156"/>
    </source>
</evidence>
<organism evidence="5">
    <name type="scientific">Chromera velia CCMP2878</name>
    <dbReference type="NCBI Taxonomy" id="1169474"/>
    <lineage>
        <taxon>Eukaryota</taxon>
        <taxon>Sar</taxon>
        <taxon>Alveolata</taxon>
        <taxon>Colpodellida</taxon>
        <taxon>Chromeraceae</taxon>
        <taxon>Chromera</taxon>
    </lineage>
</organism>
<dbReference type="PhylomeDB" id="A0A0G4HGQ2"/>
<feature type="transmembrane region" description="Helical" evidence="3">
    <location>
        <begin position="891"/>
        <end position="916"/>
    </location>
</feature>
<keyword evidence="3" id="KW-1133">Transmembrane helix</keyword>
<dbReference type="SUPFAM" id="SSF82866">
    <property type="entry name" value="Multidrug efflux transporter AcrB transmembrane domain"/>
    <property type="match status" value="1"/>
</dbReference>
<keyword evidence="3" id="KW-0472">Membrane</keyword>
<dbReference type="PROSITE" id="PS50156">
    <property type="entry name" value="SSD"/>
    <property type="match status" value="1"/>
</dbReference>
<proteinExistence type="inferred from homology"/>
<evidence type="ECO:0000313" key="5">
    <source>
        <dbReference type="EMBL" id="CEM43262.1"/>
    </source>
</evidence>
<feature type="region of interest" description="Disordered" evidence="2">
    <location>
        <begin position="472"/>
        <end position="505"/>
    </location>
</feature>
<feature type="region of interest" description="Disordered" evidence="2">
    <location>
        <begin position="929"/>
        <end position="961"/>
    </location>
</feature>
<feature type="compositionally biased region" description="Low complexity" evidence="2">
    <location>
        <begin position="989"/>
        <end position="999"/>
    </location>
</feature>
<feature type="domain" description="SSD" evidence="4">
    <location>
        <begin position="275"/>
        <end position="441"/>
    </location>
</feature>
<dbReference type="InterPro" id="IPR051697">
    <property type="entry name" value="Patched_domain-protein"/>
</dbReference>
<keyword evidence="3" id="KW-0812">Transmembrane</keyword>
<feature type="transmembrane region" description="Helical" evidence="3">
    <location>
        <begin position="40"/>
        <end position="60"/>
    </location>
</feature>
<gene>
    <name evidence="5" type="ORF">Cvel_27394</name>
</gene>
<dbReference type="GO" id="GO:0016020">
    <property type="term" value="C:membrane"/>
    <property type="evidence" value="ECO:0007669"/>
    <property type="project" value="TreeGrafter"/>
</dbReference>
<dbReference type="InterPro" id="IPR053958">
    <property type="entry name" value="HMGCR/SNAP/NPC1-like_SSD"/>
</dbReference>
<comment type="similarity">
    <text evidence="1">Belongs to the patched family.</text>
</comment>
<reference evidence="5" key="1">
    <citation type="submission" date="2014-11" db="EMBL/GenBank/DDBJ databases">
        <authorList>
            <person name="Otto D Thomas"/>
            <person name="Naeem Raeece"/>
        </authorList>
    </citation>
    <scope>NUCLEOTIDE SEQUENCE</scope>
</reference>
<dbReference type="PANTHER" id="PTHR10796">
    <property type="entry name" value="PATCHED-RELATED"/>
    <property type="match status" value="1"/>
</dbReference>
<dbReference type="InterPro" id="IPR000731">
    <property type="entry name" value="SSD"/>
</dbReference>
<protein>
    <recommendedName>
        <fullName evidence="4">SSD domain-containing protein</fullName>
    </recommendedName>
</protein>
<dbReference type="PANTHER" id="PTHR10796:SF92">
    <property type="entry name" value="PATCHED-RELATED, ISOFORM A"/>
    <property type="match status" value="1"/>
</dbReference>
<feature type="transmembrane region" description="Helical" evidence="3">
    <location>
        <begin position="306"/>
        <end position="325"/>
    </location>
</feature>
<dbReference type="AlphaFoldDB" id="A0A0G4HGQ2"/>
<feature type="transmembrane region" description="Helical" evidence="3">
    <location>
        <begin position="416"/>
        <end position="441"/>
    </location>
</feature>
<feature type="transmembrane region" description="Helical" evidence="3">
    <location>
        <begin position="864"/>
        <end position="885"/>
    </location>
</feature>
<feature type="region of interest" description="Disordered" evidence="2">
    <location>
        <begin position="974"/>
        <end position="1044"/>
    </location>
</feature>
<dbReference type="Pfam" id="PF12349">
    <property type="entry name" value="Sterol-sensing"/>
    <property type="match status" value="1"/>
</dbReference>
<evidence type="ECO:0000256" key="1">
    <source>
        <dbReference type="ARBA" id="ARBA00005585"/>
    </source>
</evidence>
<name>A0A0G4HGQ2_9ALVE</name>
<feature type="transmembrane region" description="Helical" evidence="3">
    <location>
        <begin position="540"/>
        <end position="559"/>
    </location>
</feature>
<dbReference type="Gene3D" id="1.20.1640.10">
    <property type="entry name" value="Multidrug efflux transporter AcrB transmembrane domain"/>
    <property type="match status" value="1"/>
</dbReference>
<feature type="transmembrane region" description="Helical" evidence="3">
    <location>
        <begin position="822"/>
        <end position="844"/>
    </location>
</feature>
<evidence type="ECO:0000256" key="2">
    <source>
        <dbReference type="SAM" id="MobiDB-lite"/>
    </source>
</evidence>
<feature type="transmembrane region" description="Helical" evidence="3">
    <location>
        <begin position="277"/>
        <end position="294"/>
    </location>
</feature>
<evidence type="ECO:0000256" key="3">
    <source>
        <dbReference type="SAM" id="Phobius"/>
    </source>
</evidence>
<dbReference type="VEuPathDB" id="CryptoDB:Cvel_27394"/>
<accession>A0A0G4HGQ2</accession>
<feature type="compositionally biased region" description="Basic and acidic residues" evidence="2">
    <location>
        <begin position="496"/>
        <end position="505"/>
    </location>
</feature>
<feature type="transmembrane region" description="Helical" evidence="3">
    <location>
        <begin position="391"/>
        <end position="410"/>
    </location>
</feature>
<dbReference type="EMBL" id="CDMZ01002644">
    <property type="protein sequence ID" value="CEM43262.1"/>
    <property type="molecule type" value="Genomic_DNA"/>
</dbReference>
<feature type="compositionally biased region" description="Basic and acidic residues" evidence="2">
    <location>
        <begin position="1000"/>
        <end position="1022"/>
    </location>
</feature>
<sequence>MVFLTWWRGNLRAMHETLQLLDDFLQALFFKVGFFCAKRFWLTFGVSLLLGALGVTSFLLTLNAPTPTETTGQELWFPDQGRRGVAEDQEMAAIFNTGPHPRPEFFYLTHKDDQNTNLLTPDFVNEGLKVITTIVNTNTTDGISFSDVCYKPFGTFCVEDSIRLLFPTAALGIPVTETTLVPVLAGMGQAKSEDVLGGIVYTNATKEVVQEATGFSVFLLTDTKKVEDARKWEEAVIDMIVNLNNQEMGSFRIDFSTAQSLAREVEKYNAPYRNVDMAAVATVLLIVLFFLVNISCYDPVESLGRLVLGDFFTVILAIFVAFGIVALSGLEWTDANILIPMVMVTFATEDASVLYMCFEHVTDKQQARAGDPGGPGALEGGASYAGINGGWVGGWVMNVIVFSLGTLSIFKGARIVSQWLLCTICIDFLFEITLAAAFLGLEARRQARGEHDLTCCCQTRARKKAVGDKALGAEKENAEGVPPPSHEVAEEEGREEEGHEGDLYSPHEKRPIKWGHMLNPIFSLRHFFKHTYGPLLKNRIFQIAATLTSVGLWVFFAFGTTRVVVAQTIDDVVPPQSYFYSFDETGRTIFPELHSRDVISVSIGGRELLGQEADTIYWDDPRLREKLTMLERRFTEGPWHREAMPRISSWYTDFNAYCAGYEPCRIQLQEDEVSFSKLFNATLSASTTLQKVWGPNVVLDEASGKLVAGKFTFTTKGVSSDEQISTDFESDRITYLREVQDSAFGLGTQVLISSPKMRIWEWQLQVFDELFWSAVWACIAVALGAFLFLGSFRSALSVAICVAGSTLAIFGTFGWVGKRITSLVNVVWFFFLAMPQVFTVAYAFKHIVRANVSGFDRAAKALAFVGEPVLVGTAIVILATLPLLTRGGLMGIFPIVLGTFAGWATWHSLVVLPLLLGVLNEGGRKLGSGYTRRRNNQDGPKGAGFVTPQQSGEEGEWEGDKEKKLQGVEGLLHQEEAEGQREAAVGKGPAAETAPVPVAEAEHQQTFEDREREEKERARADAEAALDEDIDAGCEVPSDGEGFV</sequence>
<feature type="transmembrane region" description="Helical" evidence="3">
    <location>
        <begin position="770"/>
        <end position="789"/>
    </location>
</feature>
<feature type="transmembrane region" description="Helical" evidence="3">
    <location>
        <begin position="796"/>
        <end position="816"/>
    </location>
</feature>